<dbReference type="Pfam" id="PF00691">
    <property type="entry name" value="OmpA"/>
    <property type="match status" value="1"/>
</dbReference>
<dbReference type="InterPro" id="IPR036737">
    <property type="entry name" value="OmpA-like_sf"/>
</dbReference>
<evidence type="ECO:0000256" key="6">
    <source>
        <dbReference type="ARBA" id="ARBA00023136"/>
    </source>
</evidence>
<evidence type="ECO:0000259" key="11">
    <source>
        <dbReference type="PROSITE" id="PS51123"/>
    </source>
</evidence>
<feature type="compositionally biased region" description="Low complexity" evidence="9">
    <location>
        <begin position="294"/>
        <end position="310"/>
    </location>
</feature>
<feature type="transmembrane region" description="Helical" evidence="10">
    <location>
        <begin position="25"/>
        <end position="46"/>
    </location>
</feature>
<dbReference type="PANTHER" id="PTHR30329:SF21">
    <property type="entry name" value="LIPOPROTEIN YIAD-RELATED"/>
    <property type="match status" value="1"/>
</dbReference>
<evidence type="ECO:0000256" key="2">
    <source>
        <dbReference type="ARBA" id="ARBA00008914"/>
    </source>
</evidence>
<evidence type="ECO:0000256" key="4">
    <source>
        <dbReference type="ARBA" id="ARBA00022692"/>
    </source>
</evidence>
<evidence type="ECO:0000256" key="3">
    <source>
        <dbReference type="ARBA" id="ARBA00022475"/>
    </source>
</evidence>
<keyword evidence="5 10" id="KW-1133">Transmembrane helix</keyword>
<dbReference type="STRING" id="1550231.SAMN05660662_1589"/>
<sequence>MSAGHGGSRRKKHEEHEEHENHERWLVSAFDMMTLLFVLFVVLFAMSKVDEQKFAALAKGLAESFGGPITVSPGPTPEGSVLDGLPGAVDIASAIPSDPTVSEAQVDKAAAAAAAERAQRVANEAQGAYDELAAARDQLAAALAEAGYPDAARFEIDERGLVVHIVADAVLFDAEEAVLRPEGRAILTAVAPTLTGLPNVMRVEGHANHLPVTRGGPWPSNWELSGWRASTVLRYLASDGVPEDRLSAAGYSSTKPLVPISDPAAISVNRRVDVVVLSTASAEANALLPGIDSATTGAPPAGAAPAGAATQDTTHEEGHS</sequence>
<protein>
    <submittedName>
        <fullName evidence="12">Chemotaxis protein MotB</fullName>
    </submittedName>
</protein>
<keyword evidence="4 10" id="KW-0812">Transmembrane</keyword>
<dbReference type="InterPro" id="IPR050330">
    <property type="entry name" value="Bact_OuterMem_StrucFunc"/>
</dbReference>
<dbReference type="AlphaFoldDB" id="A0A1G7JLW9"/>
<dbReference type="CDD" id="cd07185">
    <property type="entry name" value="OmpA_C-like"/>
    <property type="match status" value="1"/>
</dbReference>
<gene>
    <name evidence="12" type="ORF">SAMN05660662_1589</name>
</gene>
<keyword evidence="3" id="KW-1003">Cell membrane</keyword>
<feature type="domain" description="OmpA-like" evidence="11">
    <location>
        <begin position="159"/>
        <end position="280"/>
    </location>
</feature>
<evidence type="ECO:0000256" key="8">
    <source>
        <dbReference type="SAM" id="Coils"/>
    </source>
</evidence>
<dbReference type="EMBL" id="FNBT01000002">
    <property type="protein sequence ID" value="SDF25901.1"/>
    <property type="molecule type" value="Genomic_DNA"/>
</dbReference>
<evidence type="ECO:0000256" key="1">
    <source>
        <dbReference type="ARBA" id="ARBA00004162"/>
    </source>
</evidence>
<keyword evidence="6 7" id="KW-0472">Membrane</keyword>
<dbReference type="PANTHER" id="PTHR30329">
    <property type="entry name" value="STATOR ELEMENT OF FLAGELLAR MOTOR COMPLEX"/>
    <property type="match status" value="1"/>
</dbReference>
<dbReference type="Proteomes" id="UP000199406">
    <property type="component" value="Unassembled WGS sequence"/>
</dbReference>
<dbReference type="RefSeq" id="WP_091764644.1">
    <property type="nucleotide sequence ID" value="NZ_FNBT01000002.1"/>
</dbReference>
<feature type="region of interest" description="Disordered" evidence="9">
    <location>
        <begin position="1"/>
        <end position="20"/>
    </location>
</feature>
<dbReference type="GO" id="GO:0005886">
    <property type="term" value="C:plasma membrane"/>
    <property type="evidence" value="ECO:0007669"/>
    <property type="project" value="UniProtKB-SubCell"/>
</dbReference>
<dbReference type="InterPro" id="IPR025713">
    <property type="entry name" value="MotB-like_N_dom"/>
</dbReference>
<keyword evidence="8" id="KW-0175">Coiled coil</keyword>
<dbReference type="InterPro" id="IPR006665">
    <property type="entry name" value="OmpA-like"/>
</dbReference>
<dbReference type="Pfam" id="PF13677">
    <property type="entry name" value="MotB_plug"/>
    <property type="match status" value="1"/>
</dbReference>
<reference evidence="13" key="1">
    <citation type="submission" date="2016-10" db="EMBL/GenBank/DDBJ databases">
        <authorList>
            <person name="Varghese N."/>
            <person name="Submissions S."/>
        </authorList>
    </citation>
    <scope>NUCLEOTIDE SEQUENCE [LARGE SCALE GENOMIC DNA]</scope>
    <source>
        <strain evidence="13">DSM 44268</strain>
    </source>
</reference>
<dbReference type="PROSITE" id="PS51123">
    <property type="entry name" value="OMPA_2"/>
    <property type="match status" value="1"/>
</dbReference>
<evidence type="ECO:0000256" key="7">
    <source>
        <dbReference type="PROSITE-ProRule" id="PRU00473"/>
    </source>
</evidence>
<proteinExistence type="inferred from homology"/>
<evidence type="ECO:0000256" key="5">
    <source>
        <dbReference type="ARBA" id="ARBA00022989"/>
    </source>
</evidence>
<evidence type="ECO:0000313" key="13">
    <source>
        <dbReference type="Proteomes" id="UP000199406"/>
    </source>
</evidence>
<name>A0A1G7JLW9_9ACTN</name>
<keyword evidence="13" id="KW-1185">Reference proteome</keyword>
<feature type="region of interest" description="Disordered" evidence="9">
    <location>
        <begin position="293"/>
        <end position="320"/>
    </location>
</feature>
<dbReference type="SUPFAM" id="SSF103088">
    <property type="entry name" value="OmpA-like"/>
    <property type="match status" value="1"/>
</dbReference>
<organism evidence="12 13">
    <name type="scientific">Blastococcus aurantiacus</name>
    <dbReference type="NCBI Taxonomy" id="1550231"/>
    <lineage>
        <taxon>Bacteria</taxon>
        <taxon>Bacillati</taxon>
        <taxon>Actinomycetota</taxon>
        <taxon>Actinomycetes</taxon>
        <taxon>Geodermatophilales</taxon>
        <taxon>Geodermatophilaceae</taxon>
        <taxon>Blastococcus</taxon>
    </lineage>
</organism>
<evidence type="ECO:0000256" key="9">
    <source>
        <dbReference type="SAM" id="MobiDB-lite"/>
    </source>
</evidence>
<comment type="similarity">
    <text evidence="2">Belongs to the MotB family.</text>
</comment>
<dbReference type="Gene3D" id="3.30.1330.60">
    <property type="entry name" value="OmpA-like domain"/>
    <property type="match status" value="1"/>
</dbReference>
<comment type="subcellular location">
    <subcellularLocation>
        <location evidence="1">Cell membrane</location>
        <topology evidence="1">Single-pass membrane protein</topology>
    </subcellularLocation>
</comment>
<accession>A0A1G7JLW9</accession>
<evidence type="ECO:0000256" key="10">
    <source>
        <dbReference type="SAM" id="Phobius"/>
    </source>
</evidence>
<evidence type="ECO:0000313" key="12">
    <source>
        <dbReference type="EMBL" id="SDF25901.1"/>
    </source>
</evidence>
<dbReference type="OrthoDB" id="9815217at2"/>
<feature type="coiled-coil region" evidence="8">
    <location>
        <begin position="115"/>
        <end position="145"/>
    </location>
</feature>